<keyword evidence="2" id="KW-1185">Reference proteome</keyword>
<accession>A0ABV7URY1</accession>
<organism evidence="1 2">
    <name type="scientific">Luteimonas notoginsengisoli</name>
    <dbReference type="NCBI Taxonomy" id="1578200"/>
    <lineage>
        <taxon>Bacteria</taxon>
        <taxon>Pseudomonadati</taxon>
        <taxon>Pseudomonadota</taxon>
        <taxon>Gammaproteobacteria</taxon>
        <taxon>Lysobacterales</taxon>
        <taxon>Lysobacteraceae</taxon>
        <taxon>Luteimonas</taxon>
    </lineage>
</organism>
<sequence>MAHPNALSGPDFLEAVAEQEAANGNDVNAHIFRERALQWKALEQQFSRLAAANDDMSSRLQHIAEHATSAPAHSGPLLTALTR</sequence>
<dbReference type="RefSeq" id="WP_386705951.1">
    <property type="nucleotide sequence ID" value="NZ_JBHRYF010000001.1"/>
</dbReference>
<evidence type="ECO:0000313" key="1">
    <source>
        <dbReference type="EMBL" id="MFC3658999.1"/>
    </source>
</evidence>
<comment type="caution">
    <text evidence="1">The sequence shown here is derived from an EMBL/GenBank/DDBJ whole genome shotgun (WGS) entry which is preliminary data.</text>
</comment>
<proteinExistence type="predicted"/>
<name>A0ABV7URY1_9GAMM</name>
<reference evidence="2" key="1">
    <citation type="journal article" date="2019" name="Int. J. Syst. Evol. Microbiol.">
        <title>The Global Catalogue of Microorganisms (GCM) 10K type strain sequencing project: providing services to taxonomists for standard genome sequencing and annotation.</title>
        <authorList>
            <consortium name="The Broad Institute Genomics Platform"/>
            <consortium name="The Broad Institute Genome Sequencing Center for Infectious Disease"/>
            <person name="Wu L."/>
            <person name="Ma J."/>
        </authorList>
    </citation>
    <scope>NUCLEOTIDE SEQUENCE [LARGE SCALE GENOMIC DNA]</scope>
    <source>
        <strain evidence="2">KCTC 42211</strain>
    </source>
</reference>
<evidence type="ECO:0000313" key="2">
    <source>
        <dbReference type="Proteomes" id="UP001595724"/>
    </source>
</evidence>
<dbReference type="EMBL" id="JBHRYF010000001">
    <property type="protein sequence ID" value="MFC3658999.1"/>
    <property type="molecule type" value="Genomic_DNA"/>
</dbReference>
<dbReference type="Proteomes" id="UP001595724">
    <property type="component" value="Unassembled WGS sequence"/>
</dbReference>
<protein>
    <submittedName>
        <fullName evidence="1">Uncharacterized protein</fullName>
    </submittedName>
</protein>
<gene>
    <name evidence="1" type="ORF">ACFOM9_02765</name>
</gene>